<dbReference type="EMBL" id="CAWUPB010001111">
    <property type="protein sequence ID" value="CAK7338171.1"/>
    <property type="molecule type" value="Genomic_DNA"/>
</dbReference>
<dbReference type="Pfam" id="PF13516">
    <property type="entry name" value="LRR_6"/>
    <property type="match status" value="1"/>
</dbReference>
<organism evidence="2 3">
    <name type="scientific">Dovyalis caffra</name>
    <dbReference type="NCBI Taxonomy" id="77055"/>
    <lineage>
        <taxon>Eukaryota</taxon>
        <taxon>Viridiplantae</taxon>
        <taxon>Streptophyta</taxon>
        <taxon>Embryophyta</taxon>
        <taxon>Tracheophyta</taxon>
        <taxon>Spermatophyta</taxon>
        <taxon>Magnoliopsida</taxon>
        <taxon>eudicotyledons</taxon>
        <taxon>Gunneridae</taxon>
        <taxon>Pentapetalae</taxon>
        <taxon>rosids</taxon>
        <taxon>fabids</taxon>
        <taxon>Malpighiales</taxon>
        <taxon>Salicaceae</taxon>
        <taxon>Flacourtieae</taxon>
        <taxon>Dovyalis</taxon>
    </lineage>
</organism>
<dbReference type="AlphaFoldDB" id="A0AAV1RP49"/>
<protein>
    <recommendedName>
        <fullName evidence="1">F-box domain-containing protein</fullName>
    </recommendedName>
</protein>
<feature type="domain" description="F-box" evidence="1">
    <location>
        <begin position="22"/>
        <end position="62"/>
    </location>
</feature>
<gene>
    <name evidence="2" type="ORF">DCAF_LOCUS13214</name>
</gene>
<sequence>MNGSEDPNEGETKTESELSSDWAELTYECLINILSRLNFEHRWRGPMLVCKSWLLACKDPSLNTVFDLDSEFDSVTESPRWWIPVFERKIDSMLRSVITYSDGSLTEIRTRHCSDRSLTFAAERCPNLQVLSTKCCPNVTDASMAQIAFKCTKLKELDISYCHEISHESMVMIGRNCPSLRVLKRNLMNWLDASQHAGIVPNDYLDTCPQDGDMEARAIGKYMPNLVHLELKFSKMSAKGLLSICEGCLNLEYLDLSGCVNFTSRDIVDSTSGLKNLKDFKKPNFYIPRSVFHTDRYGHWRLYDDRFQTDIFRI</sequence>
<proteinExistence type="predicted"/>
<dbReference type="FunFam" id="3.80.10.10:FF:000674">
    <property type="entry name" value="F-box protein SKIP1"/>
    <property type="match status" value="1"/>
</dbReference>
<evidence type="ECO:0000259" key="1">
    <source>
        <dbReference type="Pfam" id="PF00646"/>
    </source>
</evidence>
<dbReference type="InterPro" id="IPR001611">
    <property type="entry name" value="Leu-rich_rpt"/>
</dbReference>
<accession>A0AAV1RP49</accession>
<dbReference type="SMART" id="SM00367">
    <property type="entry name" value="LRR_CC"/>
    <property type="match status" value="4"/>
</dbReference>
<dbReference type="PANTHER" id="PTHR38926">
    <property type="entry name" value="F-BOX DOMAIN CONTAINING PROTEIN, EXPRESSED"/>
    <property type="match status" value="1"/>
</dbReference>
<dbReference type="Proteomes" id="UP001314170">
    <property type="component" value="Unassembled WGS sequence"/>
</dbReference>
<dbReference type="Gene3D" id="1.20.1280.50">
    <property type="match status" value="1"/>
</dbReference>
<evidence type="ECO:0000313" key="2">
    <source>
        <dbReference type="EMBL" id="CAK7338171.1"/>
    </source>
</evidence>
<dbReference type="InterPro" id="IPR032675">
    <property type="entry name" value="LRR_dom_sf"/>
</dbReference>
<dbReference type="Pfam" id="PF00646">
    <property type="entry name" value="F-box"/>
    <property type="match status" value="1"/>
</dbReference>
<dbReference type="InterPro" id="IPR001810">
    <property type="entry name" value="F-box_dom"/>
</dbReference>
<dbReference type="SUPFAM" id="SSF52047">
    <property type="entry name" value="RNI-like"/>
    <property type="match status" value="1"/>
</dbReference>
<comment type="caution">
    <text evidence="2">The sequence shown here is derived from an EMBL/GenBank/DDBJ whole genome shotgun (WGS) entry which is preliminary data.</text>
</comment>
<dbReference type="InterPro" id="IPR036047">
    <property type="entry name" value="F-box-like_dom_sf"/>
</dbReference>
<name>A0AAV1RP49_9ROSI</name>
<evidence type="ECO:0000313" key="3">
    <source>
        <dbReference type="Proteomes" id="UP001314170"/>
    </source>
</evidence>
<dbReference type="PANTHER" id="PTHR38926:SF5">
    <property type="entry name" value="F-BOX AND LEUCINE-RICH REPEAT PROTEIN 6"/>
    <property type="match status" value="1"/>
</dbReference>
<dbReference type="SUPFAM" id="SSF81383">
    <property type="entry name" value="F-box domain"/>
    <property type="match status" value="1"/>
</dbReference>
<dbReference type="InterPro" id="IPR006553">
    <property type="entry name" value="Leu-rich_rpt_Cys-con_subtyp"/>
</dbReference>
<reference evidence="2 3" key="1">
    <citation type="submission" date="2024-01" db="EMBL/GenBank/DDBJ databases">
        <authorList>
            <person name="Waweru B."/>
        </authorList>
    </citation>
    <scope>NUCLEOTIDE SEQUENCE [LARGE SCALE GENOMIC DNA]</scope>
</reference>
<keyword evidence="3" id="KW-1185">Reference proteome</keyword>
<dbReference type="Gene3D" id="3.80.10.10">
    <property type="entry name" value="Ribonuclease Inhibitor"/>
    <property type="match status" value="1"/>
</dbReference>